<dbReference type="GO" id="GO:0016787">
    <property type="term" value="F:hydrolase activity"/>
    <property type="evidence" value="ECO:0007669"/>
    <property type="project" value="InterPro"/>
</dbReference>
<dbReference type="Ensembl" id="ENSCSAVT00000019293.1">
    <property type="protein sequence ID" value="ENSCSAVP00000019086.1"/>
    <property type="gene ID" value="ENSCSAVG00000011200.1"/>
</dbReference>
<reference evidence="2" key="3">
    <citation type="submission" date="2025-09" db="UniProtKB">
        <authorList>
            <consortium name="Ensembl"/>
        </authorList>
    </citation>
    <scope>IDENTIFICATION</scope>
</reference>
<proteinExistence type="inferred from homology"/>
<evidence type="ECO:0000313" key="3">
    <source>
        <dbReference type="Proteomes" id="UP000007875"/>
    </source>
</evidence>
<organism evidence="2 3">
    <name type="scientific">Ciona savignyi</name>
    <name type="common">Pacific transparent sea squirt</name>
    <dbReference type="NCBI Taxonomy" id="51511"/>
    <lineage>
        <taxon>Eukaryota</taxon>
        <taxon>Metazoa</taxon>
        <taxon>Chordata</taxon>
        <taxon>Tunicata</taxon>
        <taxon>Ascidiacea</taxon>
        <taxon>Phlebobranchia</taxon>
        <taxon>Cionidae</taxon>
        <taxon>Ciona</taxon>
    </lineage>
</organism>
<evidence type="ECO:0000256" key="1">
    <source>
        <dbReference type="ARBA" id="ARBA00010872"/>
    </source>
</evidence>
<dbReference type="InterPro" id="IPR029055">
    <property type="entry name" value="Ntn_hydrolases_N"/>
</dbReference>
<reference evidence="3" key="1">
    <citation type="submission" date="2003-08" db="EMBL/GenBank/DDBJ databases">
        <authorList>
            <person name="Birren B."/>
            <person name="Nusbaum C."/>
            <person name="Abebe A."/>
            <person name="Abouelleil A."/>
            <person name="Adekoya E."/>
            <person name="Ait-zahra M."/>
            <person name="Allen N."/>
            <person name="Allen T."/>
            <person name="An P."/>
            <person name="Anderson M."/>
            <person name="Anderson S."/>
            <person name="Arachchi H."/>
            <person name="Armbruster J."/>
            <person name="Bachantsang P."/>
            <person name="Baldwin J."/>
            <person name="Barry A."/>
            <person name="Bayul T."/>
            <person name="Blitshsteyn B."/>
            <person name="Bloom T."/>
            <person name="Blye J."/>
            <person name="Boguslavskiy L."/>
            <person name="Borowsky M."/>
            <person name="Boukhgalter B."/>
            <person name="Brunache A."/>
            <person name="Butler J."/>
            <person name="Calixte N."/>
            <person name="Calvo S."/>
            <person name="Camarata J."/>
            <person name="Campo K."/>
            <person name="Chang J."/>
            <person name="Cheshatsang Y."/>
            <person name="Citroen M."/>
            <person name="Collymore A."/>
            <person name="Considine T."/>
            <person name="Cook A."/>
            <person name="Cooke P."/>
            <person name="Corum B."/>
            <person name="Cuomo C."/>
            <person name="David R."/>
            <person name="Dawoe T."/>
            <person name="Degray S."/>
            <person name="Dodge S."/>
            <person name="Dooley K."/>
            <person name="Dorje P."/>
            <person name="Dorjee K."/>
            <person name="Dorris L."/>
            <person name="Duffey N."/>
            <person name="Dupes A."/>
            <person name="Elkins T."/>
            <person name="Engels R."/>
            <person name="Erickson J."/>
            <person name="Farina A."/>
            <person name="Faro S."/>
            <person name="Ferreira P."/>
            <person name="Fischer H."/>
            <person name="Fitzgerald M."/>
            <person name="Foley K."/>
            <person name="Gage D."/>
            <person name="Galagan J."/>
            <person name="Gearin G."/>
            <person name="Gnerre S."/>
            <person name="Gnirke A."/>
            <person name="Goyette A."/>
            <person name="Graham J."/>
            <person name="Grandbois E."/>
            <person name="Gyaltsen K."/>
            <person name="Hafez N."/>
            <person name="Hagopian D."/>
            <person name="Hagos B."/>
            <person name="Hall J."/>
            <person name="Hatcher B."/>
            <person name="Heller A."/>
            <person name="Higgins H."/>
            <person name="Honan T."/>
            <person name="Horn A."/>
            <person name="Houde N."/>
            <person name="Hughes L."/>
            <person name="Hulme W."/>
            <person name="Husby E."/>
            <person name="Iliev I."/>
            <person name="Jaffe D."/>
            <person name="Jones C."/>
            <person name="Kamal M."/>
            <person name="Kamat A."/>
            <person name="Kamvysselis M."/>
            <person name="Karlsson E."/>
            <person name="Kells C."/>
            <person name="Kieu A."/>
            <person name="Kisner P."/>
            <person name="Kodira C."/>
            <person name="Kulbokas E."/>
            <person name="Labutti K."/>
            <person name="Lama D."/>
            <person name="Landers T."/>
            <person name="Leger J."/>
            <person name="Levine S."/>
            <person name="Lewis D."/>
            <person name="Lewis T."/>
            <person name="Lindblad-toh K."/>
            <person name="Liu X."/>
            <person name="Lokyitsang T."/>
            <person name="Lokyitsang Y."/>
            <person name="Lucien O."/>
            <person name="Lui A."/>
            <person name="Ma L.J."/>
            <person name="Mabbitt R."/>
            <person name="Macdonald J."/>
            <person name="Maclean C."/>
            <person name="Major J."/>
            <person name="Manning J."/>
            <person name="Marabella R."/>
            <person name="Maru K."/>
            <person name="Matthews C."/>
            <person name="Mauceli E."/>
            <person name="Mccarthy M."/>
            <person name="Mcdonough S."/>
            <person name="Mcghee T."/>
            <person name="Meldrim J."/>
            <person name="Meneus L."/>
            <person name="Mesirov J."/>
            <person name="Mihalev A."/>
            <person name="Mihova T."/>
            <person name="Mikkelsen T."/>
            <person name="Mlenga V."/>
            <person name="Moru K."/>
            <person name="Mozes J."/>
            <person name="Mulrain L."/>
            <person name="Munson G."/>
            <person name="Naylor J."/>
            <person name="Newes C."/>
            <person name="Nguyen C."/>
            <person name="Nguyen N."/>
            <person name="Nguyen T."/>
            <person name="Nicol R."/>
            <person name="Nielsen C."/>
            <person name="Nizzari M."/>
            <person name="Norbu C."/>
            <person name="Norbu N."/>
            <person name="O'donnell P."/>
            <person name="Okoawo O."/>
            <person name="O'leary S."/>
            <person name="Omotosho B."/>
            <person name="O'neill K."/>
            <person name="Osman S."/>
            <person name="Parker S."/>
            <person name="Perrin D."/>
            <person name="Phunkhang P."/>
            <person name="Piqani B."/>
            <person name="Purcell S."/>
            <person name="Rachupka T."/>
            <person name="Ramasamy U."/>
            <person name="Rameau R."/>
            <person name="Ray V."/>
            <person name="Raymond C."/>
            <person name="Retta R."/>
            <person name="Richardson S."/>
            <person name="Rise C."/>
            <person name="Rodriguez J."/>
            <person name="Rogers J."/>
            <person name="Rogov P."/>
            <person name="Rutman M."/>
            <person name="Schupbach R."/>
            <person name="Seaman C."/>
            <person name="Settipalli S."/>
            <person name="Sharpe T."/>
            <person name="Sheridan J."/>
            <person name="Sherpa N."/>
            <person name="Shi J."/>
            <person name="Smirnov S."/>
            <person name="Smith C."/>
            <person name="Sougnez C."/>
            <person name="Spencer B."/>
            <person name="Stalker J."/>
            <person name="Stange-thomann N."/>
            <person name="Stavropoulos S."/>
            <person name="Stetson K."/>
            <person name="Stone C."/>
            <person name="Stone S."/>
            <person name="Stubbs M."/>
            <person name="Talamas J."/>
            <person name="Tchuinga P."/>
            <person name="Tenzing P."/>
            <person name="Tesfaye S."/>
            <person name="Theodore J."/>
            <person name="Thoulutsang Y."/>
            <person name="Topham K."/>
            <person name="Towey S."/>
            <person name="Tsamla T."/>
            <person name="Tsomo N."/>
            <person name="Vallee D."/>
            <person name="Vassiliev H."/>
            <person name="Venkataraman V."/>
            <person name="Vinson J."/>
            <person name="Vo A."/>
            <person name="Wade C."/>
            <person name="Wang S."/>
            <person name="Wangchuk T."/>
            <person name="Wangdi T."/>
            <person name="Whittaker C."/>
            <person name="Wilkinson J."/>
            <person name="Wu Y."/>
            <person name="Wyman D."/>
            <person name="Yadav S."/>
            <person name="Yang S."/>
            <person name="Yang X."/>
            <person name="Yeager S."/>
            <person name="Yee E."/>
            <person name="Young G."/>
            <person name="Zainoun J."/>
            <person name="Zembeck L."/>
            <person name="Zimmer A."/>
            <person name="Zody M."/>
            <person name="Lander E."/>
        </authorList>
    </citation>
    <scope>NUCLEOTIDE SEQUENCE [LARGE SCALE GENOMIC DNA]</scope>
</reference>
<dbReference type="HOGENOM" id="CLU_2412587_0_0_1"/>
<dbReference type="STRING" id="51511.ENSCSAVP00000019086"/>
<comment type="similarity">
    <text evidence="1">Belongs to the Ntn-hydrolase family.</text>
</comment>
<protein>
    <submittedName>
        <fullName evidence="2">Uncharacterized protein</fullName>
    </submittedName>
</protein>
<dbReference type="SUPFAM" id="SSF56235">
    <property type="entry name" value="N-terminal nucleophile aminohydrolases (Ntn hydrolases)"/>
    <property type="match status" value="1"/>
</dbReference>
<dbReference type="AlphaFoldDB" id="H2ZNC0"/>
<evidence type="ECO:0000313" key="2">
    <source>
        <dbReference type="Ensembl" id="ENSCSAVP00000019086.1"/>
    </source>
</evidence>
<dbReference type="InParanoid" id="H2ZNC0"/>
<name>H2ZNC0_CIOSA</name>
<dbReference type="InterPro" id="IPR000246">
    <property type="entry name" value="Peptidase_T2"/>
</dbReference>
<dbReference type="Proteomes" id="UP000007875">
    <property type="component" value="Unassembled WGS sequence"/>
</dbReference>
<dbReference type="Gene3D" id="3.60.20.30">
    <property type="entry name" value="(Glycosyl)asparaginase"/>
    <property type="match status" value="1"/>
</dbReference>
<dbReference type="Pfam" id="PF01112">
    <property type="entry name" value="Asparaginase_2"/>
    <property type="match status" value="1"/>
</dbReference>
<reference evidence="2" key="2">
    <citation type="submission" date="2025-08" db="UniProtKB">
        <authorList>
            <consortium name="Ensembl"/>
        </authorList>
    </citation>
    <scope>IDENTIFICATION</scope>
</reference>
<keyword evidence="3" id="KW-1185">Reference proteome</keyword>
<sequence>MKVTLARLVAMHIEQGLSPSEASKKALQHMHNRVSGSGGVIVLDARGRVGVHHTTNLMSWARIGGIDPDDVIKPDDVVEYGTNVTNPLKENI</sequence>
<accession>H2ZNC0</accession>